<accession>A0A0B2VHQ8</accession>
<dbReference type="Proteomes" id="UP000031036">
    <property type="component" value="Unassembled WGS sequence"/>
</dbReference>
<dbReference type="InterPro" id="IPR019402">
    <property type="entry name" value="CWH43_N"/>
</dbReference>
<feature type="domain" description="CWH43-like N-terminal" evidence="2">
    <location>
        <begin position="74"/>
        <end position="211"/>
    </location>
</feature>
<evidence type="ECO:0000313" key="3">
    <source>
        <dbReference type="EMBL" id="KHN81063.1"/>
    </source>
</evidence>
<dbReference type="GO" id="GO:0000139">
    <property type="term" value="C:Golgi membrane"/>
    <property type="evidence" value="ECO:0007669"/>
    <property type="project" value="InterPro"/>
</dbReference>
<dbReference type="GO" id="GO:0005789">
    <property type="term" value="C:endoplasmic reticulum membrane"/>
    <property type="evidence" value="ECO:0007669"/>
    <property type="project" value="TreeGrafter"/>
</dbReference>
<dbReference type="OrthoDB" id="5874654at2759"/>
<dbReference type="Pfam" id="PF10277">
    <property type="entry name" value="Frag1"/>
    <property type="match status" value="1"/>
</dbReference>
<protein>
    <recommendedName>
        <fullName evidence="2">CWH43-like N-terminal domain-containing protein</fullName>
    </recommendedName>
</protein>
<proteinExistence type="predicted"/>
<organism evidence="3 4">
    <name type="scientific">Toxocara canis</name>
    <name type="common">Canine roundworm</name>
    <dbReference type="NCBI Taxonomy" id="6265"/>
    <lineage>
        <taxon>Eukaryota</taxon>
        <taxon>Metazoa</taxon>
        <taxon>Ecdysozoa</taxon>
        <taxon>Nematoda</taxon>
        <taxon>Chromadorea</taxon>
        <taxon>Rhabditida</taxon>
        <taxon>Spirurina</taxon>
        <taxon>Ascaridomorpha</taxon>
        <taxon>Ascaridoidea</taxon>
        <taxon>Toxocaridae</taxon>
        <taxon>Toxocara</taxon>
    </lineage>
</organism>
<evidence type="ECO:0000313" key="4">
    <source>
        <dbReference type="Proteomes" id="UP000031036"/>
    </source>
</evidence>
<gene>
    <name evidence="3" type="ORF">Tcan_16386</name>
</gene>
<keyword evidence="1" id="KW-0812">Transmembrane</keyword>
<dbReference type="PANTHER" id="PTHR12892">
    <property type="entry name" value="FGF RECEPTOR ACTIVATING PROTEIN 1"/>
    <property type="match status" value="1"/>
</dbReference>
<dbReference type="STRING" id="6265.A0A0B2VHQ8"/>
<feature type="transmembrane region" description="Helical" evidence="1">
    <location>
        <begin position="137"/>
        <end position="158"/>
    </location>
</feature>
<dbReference type="EMBL" id="JPKZ01001596">
    <property type="protein sequence ID" value="KHN81063.1"/>
    <property type="molecule type" value="Genomic_DNA"/>
</dbReference>
<dbReference type="GO" id="GO:0006506">
    <property type="term" value="P:GPI anchor biosynthetic process"/>
    <property type="evidence" value="ECO:0007669"/>
    <property type="project" value="TreeGrafter"/>
</dbReference>
<name>A0A0B2VHQ8_TOXCA</name>
<keyword evidence="1" id="KW-1133">Transmembrane helix</keyword>
<evidence type="ECO:0000259" key="2">
    <source>
        <dbReference type="Pfam" id="PF10277"/>
    </source>
</evidence>
<feature type="transmembrane region" description="Helical" evidence="1">
    <location>
        <begin position="170"/>
        <end position="191"/>
    </location>
</feature>
<dbReference type="PANTHER" id="PTHR12892:SF15">
    <property type="entry name" value="POST-GPI ATTACHMENT TO PROTEINS FACTOR 2-LIKE"/>
    <property type="match status" value="1"/>
</dbReference>
<comment type="caution">
    <text evidence="3">The sequence shown here is derived from an EMBL/GenBank/DDBJ whole genome shotgun (WGS) entry which is preliminary data.</text>
</comment>
<dbReference type="InterPro" id="IPR039545">
    <property type="entry name" value="PGAP2"/>
</dbReference>
<keyword evidence="4" id="KW-1185">Reference proteome</keyword>
<dbReference type="AlphaFoldDB" id="A0A0B2VHQ8"/>
<sequence>MTAVCQVTRKLPKLYPSKGASSKRTKKSQNDSEDEMIAPIAPNAISVKNEIETDEEQRLIKVAYCADETYHIVWCSSARIGSFPPISYSIGVWEPQRFLWLFVMFAHFPARLFYPLLYKRLFCVLNSERSKSTWFRVLLFVLTRTLIVETLALLFVTIVDMRTNFSEFDLLLLINSISLLVYFVFVSARILHQADRFFTSILRRIFSIFAIKPPQFLVPTVRLLLYRVK</sequence>
<evidence type="ECO:0000256" key="1">
    <source>
        <dbReference type="SAM" id="Phobius"/>
    </source>
</evidence>
<keyword evidence="1" id="KW-0472">Membrane</keyword>
<reference evidence="3 4" key="1">
    <citation type="submission" date="2014-11" db="EMBL/GenBank/DDBJ databases">
        <title>Genetic blueprint of the zoonotic pathogen Toxocara canis.</title>
        <authorList>
            <person name="Zhu X.-Q."/>
            <person name="Korhonen P.K."/>
            <person name="Cai H."/>
            <person name="Young N.D."/>
            <person name="Nejsum P."/>
            <person name="von Samson-Himmelstjerna G."/>
            <person name="Boag P.R."/>
            <person name="Tan P."/>
            <person name="Li Q."/>
            <person name="Min J."/>
            <person name="Yang Y."/>
            <person name="Wang X."/>
            <person name="Fang X."/>
            <person name="Hall R.S."/>
            <person name="Hofmann A."/>
            <person name="Sternberg P.W."/>
            <person name="Jex A.R."/>
            <person name="Gasser R.B."/>
        </authorList>
    </citation>
    <scope>NUCLEOTIDE SEQUENCE [LARGE SCALE GENOMIC DNA]</scope>
    <source>
        <strain evidence="3">PN_DK_2014</strain>
    </source>
</reference>